<dbReference type="EMBL" id="JAAMPI010000048">
    <property type="protein sequence ID" value="KAF4636823.1"/>
    <property type="molecule type" value="Genomic_DNA"/>
</dbReference>
<name>A0A8H4W764_9HELO</name>
<reference evidence="2 3" key="1">
    <citation type="submission" date="2020-03" db="EMBL/GenBank/DDBJ databases">
        <title>Draft Genome Sequence of Cudoniella acicularis.</title>
        <authorList>
            <person name="Buettner E."/>
            <person name="Kellner H."/>
        </authorList>
    </citation>
    <scope>NUCLEOTIDE SEQUENCE [LARGE SCALE GENOMIC DNA]</scope>
    <source>
        <strain evidence="2 3">DSM 108380</strain>
    </source>
</reference>
<dbReference type="AlphaFoldDB" id="A0A8H4W764"/>
<protein>
    <submittedName>
        <fullName evidence="2">Uncharacterized protein</fullName>
    </submittedName>
</protein>
<proteinExistence type="predicted"/>
<feature type="region of interest" description="Disordered" evidence="1">
    <location>
        <begin position="1"/>
        <end position="21"/>
    </location>
</feature>
<evidence type="ECO:0000256" key="1">
    <source>
        <dbReference type="SAM" id="MobiDB-lite"/>
    </source>
</evidence>
<dbReference type="Proteomes" id="UP000566819">
    <property type="component" value="Unassembled WGS sequence"/>
</dbReference>
<gene>
    <name evidence="2" type="ORF">G7Y89_g1271</name>
</gene>
<comment type="caution">
    <text evidence="2">The sequence shown here is derived from an EMBL/GenBank/DDBJ whole genome shotgun (WGS) entry which is preliminary data.</text>
</comment>
<sequence>MNSPPTKASTGDTAQNSSCSVYKTQRHRKQYVNVTKLYYFASRSKAYALDFQHIDDGILGSLKLHSSQVVQGIYARLSKFRGRITQEALKNPGKRYVRNFYLSILQVVQCHLIPHIGVTLPGQFKIGQNHRSKFALACPPRNATWLICGLLRGEQGQTFRRSGEQEMGLRAILALLLPSSSTATLKRNGS</sequence>
<evidence type="ECO:0000313" key="3">
    <source>
        <dbReference type="Proteomes" id="UP000566819"/>
    </source>
</evidence>
<organism evidence="2 3">
    <name type="scientific">Cudoniella acicularis</name>
    <dbReference type="NCBI Taxonomy" id="354080"/>
    <lineage>
        <taxon>Eukaryota</taxon>
        <taxon>Fungi</taxon>
        <taxon>Dikarya</taxon>
        <taxon>Ascomycota</taxon>
        <taxon>Pezizomycotina</taxon>
        <taxon>Leotiomycetes</taxon>
        <taxon>Helotiales</taxon>
        <taxon>Tricladiaceae</taxon>
        <taxon>Cudoniella</taxon>
    </lineage>
</organism>
<evidence type="ECO:0000313" key="2">
    <source>
        <dbReference type="EMBL" id="KAF4636823.1"/>
    </source>
</evidence>
<keyword evidence="3" id="KW-1185">Reference proteome</keyword>
<accession>A0A8H4W764</accession>